<keyword evidence="2" id="KW-1185">Reference proteome</keyword>
<evidence type="ECO:0000313" key="1">
    <source>
        <dbReference type="EMBL" id="GAA4705323.1"/>
    </source>
</evidence>
<gene>
    <name evidence="1" type="ORF">GCM10023349_23880</name>
</gene>
<protein>
    <recommendedName>
        <fullName evidence="3">AbiEi antitoxin C-terminal domain-containing protein</fullName>
    </recommendedName>
</protein>
<organism evidence="1 2">
    <name type="scientific">Nocardioides conyzicola</name>
    <dbReference type="NCBI Taxonomy" id="1651781"/>
    <lineage>
        <taxon>Bacteria</taxon>
        <taxon>Bacillati</taxon>
        <taxon>Actinomycetota</taxon>
        <taxon>Actinomycetes</taxon>
        <taxon>Propionibacteriales</taxon>
        <taxon>Nocardioidaceae</taxon>
        <taxon>Nocardioides</taxon>
    </lineage>
</organism>
<comment type="caution">
    <text evidence="1">The sequence shown here is derived from an EMBL/GenBank/DDBJ whole genome shotgun (WGS) entry which is preliminary data.</text>
</comment>
<proteinExistence type="predicted"/>
<name>A0ABP8XDH4_9ACTN</name>
<accession>A0ABP8XDH4</accession>
<dbReference type="RefSeq" id="WP_345521489.1">
    <property type="nucleotide sequence ID" value="NZ_BAABKM010000002.1"/>
</dbReference>
<evidence type="ECO:0000313" key="2">
    <source>
        <dbReference type="Proteomes" id="UP001499974"/>
    </source>
</evidence>
<dbReference type="EMBL" id="BAABKM010000002">
    <property type="protein sequence ID" value="GAA4705323.1"/>
    <property type="molecule type" value="Genomic_DNA"/>
</dbReference>
<dbReference type="Proteomes" id="UP001499974">
    <property type="component" value="Unassembled WGS sequence"/>
</dbReference>
<evidence type="ECO:0008006" key="3">
    <source>
        <dbReference type="Google" id="ProtNLM"/>
    </source>
</evidence>
<reference evidence="2" key="1">
    <citation type="journal article" date="2019" name="Int. J. Syst. Evol. Microbiol.">
        <title>The Global Catalogue of Microorganisms (GCM) 10K type strain sequencing project: providing services to taxonomists for standard genome sequencing and annotation.</title>
        <authorList>
            <consortium name="The Broad Institute Genomics Platform"/>
            <consortium name="The Broad Institute Genome Sequencing Center for Infectious Disease"/>
            <person name="Wu L."/>
            <person name="Ma J."/>
        </authorList>
    </citation>
    <scope>NUCLEOTIDE SEQUENCE [LARGE SCALE GENOMIC DNA]</scope>
    <source>
        <strain evidence="2">JCM 18531</strain>
    </source>
</reference>
<sequence>MPHRWDPIAPPVAELVTPVRVDPSGQAGPTPKQMRGPRWRITSAGLAVPAEVGDDLVEQRILEASARTGSSAVVTGWAALRLHGGNFFDGLARDGRSRLAVPIAANGERLTGPGVVRDQIPPDEVVEVHGIRCTTVERALYDEMQRIGEVREMAVAVGAACAARLTSVRRMRLYATTRRWYRDVRLVKEAVELSVERCRSPQEDRFRLIWELDAQWGRPLINRTVVDLEGRFVATPDLLDPVRGVIGEYAGADHRDIDRHESDVERLADVRDVGLECVEVVGRTIRDPRRVVIRMEQAAQRARPAPRLWRLSRDAGPSLDELLEQRDAARVVE</sequence>